<feature type="transmembrane region" description="Helical" evidence="7">
    <location>
        <begin position="508"/>
        <end position="525"/>
    </location>
</feature>
<evidence type="ECO:0000313" key="8">
    <source>
        <dbReference type="EMBL" id="KAF8380672.1"/>
    </source>
</evidence>
<keyword evidence="4 7" id="KW-1133">Transmembrane helix</keyword>
<protein>
    <submittedName>
        <fullName evidence="8">Uncharacterized protein</fullName>
    </submittedName>
</protein>
<dbReference type="AlphaFoldDB" id="A0A834YIR3"/>
<feature type="transmembrane region" description="Helical" evidence="7">
    <location>
        <begin position="303"/>
        <end position="323"/>
    </location>
</feature>
<sequence>MEAGGGQEWRCRCWRRSVAAGGATARDGGGTRASRSAYKGPRGMSHRDTNGIRTEVGEVIMKWRGVTGAGEGQLRAFTELQGKIKELGKIKEEQDECTLDGTVDQHGRPAIRGRTGRWVAGSLILVNQGLATLAFFGVGVNLVLFLTRVLQQNNADAANNVSKWTGTVYIFSLVGAFLSDSYWGRYKTCAIFQVIFVIGLVSLSLSSYLFLIKPRGCGDGQSLCRSHSSFEIGLFYLSSYLIALGNGGYQPNIATFGADQFDGEDSREAHSKVSFFSYFYLALNLGSLFSNTILGYFEDEGMWALGFWVSSGSAFIALVLFLVGTPMYRHFKPTGNPLSRFCQVVVAATKKWRVEMQPGGEDLYEMDAKECSINGGRKILHTQGFKFLDRAAFITSKDFALEEQGLHSPWRLCTITQVEEVKCILRLLPIWLCTILYSVVFTQMASLFVEQGAAMTTTVSNFRIPPASMSSFDIISVAAFIFFYRRVIDPLFGRLKKNSKGLTELQRMGIGLIIAIIAMVSAGAVECYRLKYANKDCIHCEGSSSLSILWQIPQYVLIGASEVFMYVGQLEFFNGQAPDGLKSFGSALCMTSISLGNYVSSLLVTMVMKISTEDHMPGWIPGNLNRGHLDRFFFLLAVLTTVDFMVYVACAKWYKCIKFEGKCGDVHADEHNNFRV</sequence>
<dbReference type="OMA" id="CTNDGTV"/>
<evidence type="ECO:0000256" key="3">
    <source>
        <dbReference type="ARBA" id="ARBA00022692"/>
    </source>
</evidence>
<keyword evidence="3 7" id="KW-0812">Transmembrane</keyword>
<dbReference type="Proteomes" id="UP000655225">
    <property type="component" value="Unassembled WGS sequence"/>
</dbReference>
<feature type="transmembrane region" description="Helical" evidence="7">
    <location>
        <begin position="552"/>
        <end position="573"/>
    </location>
</feature>
<proteinExistence type="inferred from homology"/>
<feature type="transmembrane region" description="Helical" evidence="7">
    <location>
        <begin position="469"/>
        <end position="487"/>
    </location>
</feature>
<dbReference type="PANTHER" id="PTHR11654">
    <property type="entry name" value="OLIGOPEPTIDE TRANSPORTER-RELATED"/>
    <property type="match status" value="1"/>
</dbReference>
<keyword evidence="5 7" id="KW-0472">Membrane</keyword>
<evidence type="ECO:0000313" key="9">
    <source>
        <dbReference type="Proteomes" id="UP000655225"/>
    </source>
</evidence>
<dbReference type="GO" id="GO:0016020">
    <property type="term" value="C:membrane"/>
    <property type="evidence" value="ECO:0007669"/>
    <property type="project" value="UniProtKB-SubCell"/>
</dbReference>
<feature type="transmembrane region" description="Helical" evidence="7">
    <location>
        <begin position="190"/>
        <end position="212"/>
    </location>
</feature>
<feature type="transmembrane region" description="Helical" evidence="7">
    <location>
        <begin position="118"/>
        <end position="146"/>
    </location>
</feature>
<comment type="subcellular location">
    <subcellularLocation>
        <location evidence="1">Membrane</location>
        <topology evidence="1">Multi-pass membrane protein</topology>
    </subcellularLocation>
</comment>
<dbReference type="InterPro" id="IPR000109">
    <property type="entry name" value="POT_fam"/>
</dbReference>
<feature type="transmembrane region" description="Helical" evidence="7">
    <location>
        <begin position="585"/>
        <end position="612"/>
    </location>
</feature>
<dbReference type="Pfam" id="PF00854">
    <property type="entry name" value="PTR2"/>
    <property type="match status" value="1"/>
</dbReference>
<accession>A0A834YIR3</accession>
<feature type="transmembrane region" description="Helical" evidence="7">
    <location>
        <begin position="632"/>
        <end position="650"/>
    </location>
</feature>
<name>A0A834YIR3_TETSI</name>
<dbReference type="Gene3D" id="1.20.1250.20">
    <property type="entry name" value="MFS general substrate transporter like domains"/>
    <property type="match status" value="1"/>
</dbReference>
<feature type="transmembrane region" description="Helical" evidence="7">
    <location>
        <begin position="275"/>
        <end position="297"/>
    </location>
</feature>
<evidence type="ECO:0000256" key="6">
    <source>
        <dbReference type="SAM" id="MobiDB-lite"/>
    </source>
</evidence>
<evidence type="ECO:0000256" key="1">
    <source>
        <dbReference type="ARBA" id="ARBA00004141"/>
    </source>
</evidence>
<evidence type="ECO:0000256" key="4">
    <source>
        <dbReference type="ARBA" id="ARBA00022989"/>
    </source>
</evidence>
<dbReference type="CDD" id="cd17419">
    <property type="entry name" value="MFS_NPF7"/>
    <property type="match status" value="1"/>
</dbReference>
<dbReference type="GO" id="GO:0022857">
    <property type="term" value="F:transmembrane transporter activity"/>
    <property type="evidence" value="ECO:0007669"/>
    <property type="project" value="InterPro"/>
</dbReference>
<reference evidence="8 9" key="1">
    <citation type="submission" date="2020-04" db="EMBL/GenBank/DDBJ databases">
        <title>Plant Genome Project.</title>
        <authorList>
            <person name="Zhang R.-G."/>
        </authorList>
    </citation>
    <scope>NUCLEOTIDE SEQUENCE [LARGE SCALE GENOMIC DNA]</scope>
    <source>
        <strain evidence="8">YNK0</strain>
        <tissue evidence="8">Leaf</tissue>
    </source>
</reference>
<comment type="similarity">
    <text evidence="2">Belongs to the major facilitator superfamily. Proton-dependent oligopeptide transporter (POT/PTR) (TC 2.A.17) family.</text>
</comment>
<dbReference type="InterPro" id="IPR036259">
    <property type="entry name" value="MFS_trans_sf"/>
</dbReference>
<evidence type="ECO:0000256" key="7">
    <source>
        <dbReference type="SAM" id="Phobius"/>
    </source>
</evidence>
<keyword evidence="9" id="KW-1185">Reference proteome</keyword>
<feature type="transmembrane region" description="Helical" evidence="7">
    <location>
        <begin position="232"/>
        <end position="249"/>
    </location>
</feature>
<gene>
    <name evidence="8" type="ORF">HHK36_028162</name>
</gene>
<feature type="compositionally biased region" description="Low complexity" evidence="6">
    <location>
        <begin position="22"/>
        <end position="37"/>
    </location>
</feature>
<comment type="caution">
    <text evidence="8">The sequence shown here is derived from an EMBL/GenBank/DDBJ whole genome shotgun (WGS) entry which is preliminary data.</text>
</comment>
<dbReference type="OrthoDB" id="8904098at2759"/>
<feature type="transmembrane region" description="Helical" evidence="7">
    <location>
        <begin position="427"/>
        <end position="449"/>
    </location>
</feature>
<evidence type="ECO:0000256" key="5">
    <source>
        <dbReference type="ARBA" id="ARBA00023136"/>
    </source>
</evidence>
<feature type="region of interest" description="Disordered" evidence="6">
    <location>
        <begin position="22"/>
        <end position="49"/>
    </location>
</feature>
<feature type="transmembrane region" description="Helical" evidence="7">
    <location>
        <begin position="166"/>
        <end position="183"/>
    </location>
</feature>
<organism evidence="8 9">
    <name type="scientific">Tetracentron sinense</name>
    <name type="common">Spur-leaf</name>
    <dbReference type="NCBI Taxonomy" id="13715"/>
    <lineage>
        <taxon>Eukaryota</taxon>
        <taxon>Viridiplantae</taxon>
        <taxon>Streptophyta</taxon>
        <taxon>Embryophyta</taxon>
        <taxon>Tracheophyta</taxon>
        <taxon>Spermatophyta</taxon>
        <taxon>Magnoliopsida</taxon>
        <taxon>Trochodendrales</taxon>
        <taxon>Trochodendraceae</taxon>
        <taxon>Tetracentron</taxon>
    </lineage>
</organism>
<dbReference type="EMBL" id="JABCRI010000021">
    <property type="protein sequence ID" value="KAF8380672.1"/>
    <property type="molecule type" value="Genomic_DNA"/>
</dbReference>
<evidence type="ECO:0000256" key="2">
    <source>
        <dbReference type="ARBA" id="ARBA00005982"/>
    </source>
</evidence>
<dbReference type="SUPFAM" id="SSF103473">
    <property type="entry name" value="MFS general substrate transporter"/>
    <property type="match status" value="1"/>
</dbReference>